<evidence type="ECO:0000313" key="2">
    <source>
        <dbReference type="Proteomes" id="UP001595979"/>
    </source>
</evidence>
<protein>
    <submittedName>
        <fullName evidence="1">Uncharacterized protein</fullName>
    </submittedName>
</protein>
<dbReference type="RefSeq" id="WP_380050461.1">
    <property type="nucleotide sequence ID" value="NZ_JBHSOH010000020.1"/>
</dbReference>
<dbReference type="Proteomes" id="UP001595979">
    <property type="component" value="Unassembled WGS sequence"/>
</dbReference>
<name>A0ABW1DP49_9DEIO</name>
<sequence length="163" mass="18165">MRDRLCLLIRTDTEGHVRRHSATSIPDARHLFSGELARLEAEGYAVQVSVNPDQCLQPATALLTHPHRPGHAVMLSTRAASEHDYSALVRDPVRRLCEQPATTVERGEVLHLVPALSLCAAQHVEFTLRRHQWRETLAVRVAAALLEDWCATSVWKEAENGPA</sequence>
<accession>A0ABW1DP49</accession>
<dbReference type="EMBL" id="JBHSOH010000020">
    <property type="protein sequence ID" value="MFC5849366.1"/>
    <property type="molecule type" value="Genomic_DNA"/>
</dbReference>
<comment type="caution">
    <text evidence="1">The sequence shown here is derived from an EMBL/GenBank/DDBJ whole genome shotgun (WGS) entry which is preliminary data.</text>
</comment>
<gene>
    <name evidence="1" type="ORF">ACFPQ6_13720</name>
</gene>
<organism evidence="1 2">
    <name type="scientific">Deinococcus petrolearius</name>
    <dbReference type="NCBI Taxonomy" id="1751295"/>
    <lineage>
        <taxon>Bacteria</taxon>
        <taxon>Thermotogati</taxon>
        <taxon>Deinococcota</taxon>
        <taxon>Deinococci</taxon>
        <taxon>Deinococcales</taxon>
        <taxon>Deinococcaceae</taxon>
        <taxon>Deinococcus</taxon>
    </lineage>
</organism>
<keyword evidence="2" id="KW-1185">Reference proteome</keyword>
<reference evidence="2" key="1">
    <citation type="journal article" date="2019" name="Int. J. Syst. Evol. Microbiol.">
        <title>The Global Catalogue of Microorganisms (GCM) 10K type strain sequencing project: providing services to taxonomists for standard genome sequencing and annotation.</title>
        <authorList>
            <consortium name="The Broad Institute Genomics Platform"/>
            <consortium name="The Broad Institute Genome Sequencing Center for Infectious Disease"/>
            <person name="Wu L."/>
            <person name="Ma J."/>
        </authorList>
    </citation>
    <scope>NUCLEOTIDE SEQUENCE [LARGE SCALE GENOMIC DNA]</scope>
    <source>
        <strain evidence="2">CGMCC 1.15053</strain>
    </source>
</reference>
<evidence type="ECO:0000313" key="1">
    <source>
        <dbReference type="EMBL" id="MFC5849366.1"/>
    </source>
</evidence>
<proteinExistence type="predicted"/>